<comment type="caution">
    <text evidence="3">The sequence shown here is derived from an EMBL/GenBank/DDBJ whole genome shotgun (WGS) entry which is preliminary data.</text>
</comment>
<dbReference type="SUPFAM" id="SSF48452">
    <property type="entry name" value="TPR-like"/>
    <property type="match status" value="1"/>
</dbReference>
<accession>A0A8J7DDZ8</accession>
<dbReference type="Pfam" id="PF04151">
    <property type="entry name" value="PPC"/>
    <property type="match status" value="1"/>
</dbReference>
<proteinExistence type="predicted"/>
<feature type="region of interest" description="Disordered" evidence="1">
    <location>
        <begin position="235"/>
        <end position="254"/>
    </location>
</feature>
<dbReference type="AlphaFoldDB" id="A0A8J7DDZ8"/>
<organism evidence="3 4">
    <name type="scientific">Vasconcelosia minhoensis LEGE 07310</name>
    <dbReference type="NCBI Taxonomy" id="915328"/>
    <lineage>
        <taxon>Bacteria</taxon>
        <taxon>Bacillati</taxon>
        <taxon>Cyanobacteriota</taxon>
        <taxon>Cyanophyceae</taxon>
        <taxon>Nodosilineales</taxon>
        <taxon>Cymatolegaceae</taxon>
        <taxon>Vasconcelosia</taxon>
        <taxon>Vasconcelosia minhoensis</taxon>
    </lineage>
</organism>
<keyword evidence="4" id="KW-1185">Reference proteome</keyword>
<dbReference type="EMBL" id="JADEXG010000053">
    <property type="protein sequence ID" value="MBE9079328.1"/>
    <property type="molecule type" value="Genomic_DNA"/>
</dbReference>
<evidence type="ECO:0000313" key="4">
    <source>
        <dbReference type="Proteomes" id="UP000636505"/>
    </source>
</evidence>
<evidence type="ECO:0000313" key="3">
    <source>
        <dbReference type="EMBL" id="MBE9079328.1"/>
    </source>
</evidence>
<dbReference type="Proteomes" id="UP000636505">
    <property type="component" value="Unassembled WGS sequence"/>
</dbReference>
<feature type="domain" description="Peptidase C-terminal archaeal/bacterial" evidence="2">
    <location>
        <begin position="47"/>
        <end position="110"/>
    </location>
</feature>
<sequence>MGKLAQLSGPVGLLLTAALTGTVGFLPQPAAAQSLLQQEGTLAPMQDTYSFEGEADQTLTITLTSSEFDPVLSLLDPDGEEIARNDDYASVLDSTIIITLPETGSYTVVATSFSGEGGSYAVEVHPTTEYEQVFDRAVQLFNSEDYTDSVEAFTAAIALDDSQPSVYLGRANAYLGAAYLALGENFAGPQSLEPEVRDAIATDYEQAAALLKEQGKPDLAASLEEQAQIFRLVEPEPAPLRPAEPPEEPANSQS</sequence>
<reference evidence="3" key="1">
    <citation type="submission" date="2020-10" db="EMBL/GenBank/DDBJ databases">
        <authorList>
            <person name="Castelo-Branco R."/>
            <person name="Eusebio N."/>
            <person name="Adriana R."/>
            <person name="Vieira A."/>
            <person name="Brugerolle De Fraissinette N."/>
            <person name="Rezende De Castro R."/>
            <person name="Schneider M.P."/>
            <person name="Vasconcelos V."/>
            <person name="Leao P.N."/>
        </authorList>
    </citation>
    <scope>NUCLEOTIDE SEQUENCE</scope>
    <source>
        <strain evidence="3">LEGE 07310</strain>
    </source>
</reference>
<gene>
    <name evidence="3" type="ORF">IQ241_18845</name>
</gene>
<protein>
    <submittedName>
        <fullName evidence="3">PPC domain-containing protein</fullName>
    </submittedName>
</protein>
<dbReference type="Gene3D" id="1.25.40.10">
    <property type="entry name" value="Tetratricopeptide repeat domain"/>
    <property type="match status" value="1"/>
</dbReference>
<evidence type="ECO:0000256" key="1">
    <source>
        <dbReference type="SAM" id="MobiDB-lite"/>
    </source>
</evidence>
<evidence type="ECO:0000259" key="2">
    <source>
        <dbReference type="Pfam" id="PF04151"/>
    </source>
</evidence>
<dbReference type="RefSeq" id="WP_193910177.1">
    <property type="nucleotide sequence ID" value="NZ_JADEXG010000053.1"/>
</dbReference>
<dbReference type="InterPro" id="IPR007280">
    <property type="entry name" value="Peptidase_C_arc/bac"/>
</dbReference>
<name>A0A8J7DDZ8_9CYAN</name>
<dbReference type="Gene3D" id="2.60.120.380">
    <property type="match status" value="1"/>
</dbReference>
<dbReference type="InterPro" id="IPR011990">
    <property type="entry name" value="TPR-like_helical_dom_sf"/>
</dbReference>